<dbReference type="GeneID" id="111129881"/>
<dbReference type="GO" id="GO:0061630">
    <property type="term" value="F:ubiquitin protein ligase activity"/>
    <property type="evidence" value="ECO:0007669"/>
    <property type="project" value="UniProtKB-EC"/>
</dbReference>
<dbReference type="Gene3D" id="3.90.1750.10">
    <property type="entry name" value="Hect, E3 ligase catalytic domains"/>
    <property type="match status" value="1"/>
</dbReference>
<evidence type="ECO:0000259" key="7">
    <source>
        <dbReference type="PROSITE" id="PS50237"/>
    </source>
</evidence>
<name>A0A8B8DW26_CRAVI</name>
<feature type="region of interest" description="Disordered" evidence="6">
    <location>
        <begin position="293"/>
        <end position="316"/>
    </location>
</feature>
<evidence type="ECO:0000256" key="1">
    <source>
        <dbReference type="ARBA" id="ARBA00000885"/>
    </source>
</evidence>
<organism evidence="8 9">
    <name type="scientific">Crassostrea virginica</name>
    <name type="common">Eastern oyster</name>
    <dbReference type="NCBI Taxonomy" id="6565"/>
    <lineage>
        <taxon>Eukaryota</taxon>
        <taxon>Metazoa</taxon>
        <taxon>Spiralia</taxon>
        <taxon>Lophotrochozoa</taxon>
        <taxon>Mollusca</taxon>
        <taxon>Bivalvia</taxon>
        <taxon>Autobranchia</taxon>
        <taxon>Pteriomorphia</taxon>
        <taxon>Ostreida</taxon>
        <taxon>Ostreoidea</taxon>
        <taxon>Ostreidae</taxon>
        <taxon>Crassostrea</taxon>
    </lineage>
</organism>
<dbReference type="OrthoDB" id="5988852at2759"/>
<feature type="compositionally biased region" description="Basic and acidic residues" evidence="6">
    <location>
        <begin position="307"/>
        <end position="316"/>
    </location>
</feature>
<dbReference type="InterPro" id="IPR000569">
    <property type="entry name" value="HECT_dom"/>
</dbReference>
<dbReference type="Gene3D" id="3.30.2410.10">
    <property type="entry name" value="Hect, E3 ligase catalytic domain"/>
    <property type="match status" value="1"/>
</dbReference>
<dbReference type="PANTHER" id="PTHR45700">
    <property type="entry name" value="UBIQUITIN-PROTEIN LIGASE E3C"/>
    <property type="match status" value="1"/>
</dbReference>
<evidence type="ECO:0000313" key="9">
    <source>
        <dbReference type="RefSeq" id="XP_022332100.1"/>
    </source>
</evidence>
<dbReference type="InterPro" id="IPR044611">
    <property type="entry name" value="E3A/B/C-like"/>
</dbReference>
<dbReference type="Pfam" id="PF00632">
    <property type="entry name" value="HECT"/>
    <property type="match status" value="1"/>
</dbReference>
<dbReference type="CDD" id="cd09487">
    <property type="entry name" value="SAM_superfamily"/>
    <property type="match status" value="1"/>
</dbReference>
<evidence type="ECO:0000256" key="2">
    <source>
        <dbReference type="ARBA" id="ARBA00012485"/>
    </source>
</evidence>
<reference evidence="9" key="1">
    <citation type="submission" date="2025-08" db="UniProtKB">
        <authorList>
            <consortium name="RefSeq"/>
        </authorList>
    </citation>
    <scope>IDENTIFICATION</scope>
    <source>
        <tissue evidence="9">Whole sample</tissue>
    </source>
</reference>
<evidence type="ECO:0000256" key="6">
    <source>
        <dbReference type="SAM" id="MobiDB-lite"/>
    </source>
</evidence>
<dbReference type="InterPro" id="IPR013761">
    <property type="entry name" value="SAM/pointed_sf"/>
</dbReference>
<gene>
    <name evidence="9" type="primary">LOC111129881</name>
</gene>
<dbReference type="GO" id="GO:0000209">
    <property type="term" value="P:protein polyubiquitination"/>
    <property type="evidence" value="ECO:0007669"/>
    <property type="project" value="InterPro"/>
</dbReference>
<dbReference type="AlphaFoldDB" id="A0A8B8DW26"/>
<dbReference type="SUPFAM" id="SSF47769">
    <property type="entry name" value="SAM/Pointed domain"/>
    <property type="match status" value="1"/>
</dbReference>
<dbReference type="SMART" id="SM00119">
    <property type="entry name" value="HECTc"/>
    <property type="match status" value="1"/>
</dbReference>
<keyword evidence="3" id="KW-0808">Transferase</keyword>
<dbReference type="RefSeq" id="XP_022332100.1">
    <property type="nucleotide sequence ID" value="XM_022476392.1"/>
</dbReference>
<evidence type="ECO:0000313" key="8">
    <source>
        <dbReference type="Proteomes" id="UP000694844"/>
    </source>
</evidence>
<feature type="region of interest" description="Disordered" evidence="6">
    <location>
        <begin position="105"/>
        <end position="130"/>
    </location>
</feature>
<comment type="caution">
    <text evidence="5">Lacks conserved residue(s) required for the propagation of feature annotation.</text>
</comment>
<feature type="domain" description="HECT" evidence="7">
    <location>
        <begin position="496"/>
        <end position="531"/>
    </location>
</feature>
<evidence type="ECO:0000256" key="3">
    <source>
        <dbReference type="ARBA" id="ARBA00022679"/>
    </source>
</evidence>
<dbReference type="Gene3D" id="1.10.150.50">
    <property type="entry name" value="Transcription Factor, Ets-1"/>
    <property type="match status" value="1"/>
</dbReference>
<evidence type="ECO:0000256" key="5">
    <source>
        <dbReference type="PROSITE-ProRule" id="PRU00104"/>
    </source>
</evidence>
<feature type="domain" description="HECT" evidence="7">
    <location>
        <begin position="677"/>
        <end position="725"/>
    </location>
</feature>
<keyword evidence="4 5" id="KW-0833">Ubl conjugation pathway</keyword>
<dbReference type="PROSITE" id="PS50237">
    <property type="entry name" value="HECT"/>
    <property type="match status" value="2"/>
</dbReference>
<dbReference type="InterPro" id="IPR035983">
    <property type="entry name" value="Hect_E3_ubiquitin_ligase"/>
</dbReference>
<comment type="catalytic activity">
    <reaction evidence="1">
        <text>S-ubiquitinyl-[E2 ubiquitin-conjugating enzyme]-L-cysteine + [acceptor protein]-L-lysine = [E2 ubiquitin-conjugating enzyme]-L-cysteine + N(6)-ubiquitinyl-[acceptor protein]-L-lysine.</text>
        <dbReference type="EC" id="2.3.2.26"/>
    </reaction>
</comment>
<dbReference type="EC" id="2.3.2.26" evidence="2"/>
<protein>
    <recommendedName>
        <fullName evidence="2">HECT-type E3 ubiquitin transferase</fullName>
        <ecNumber evidence="2">2.3.2.26</ecNumber>
    </recommendedName>
</protein>
<proteinExistence type="predicted"/>
<evidence type="ECO:0000256" key="4">
    <source>
        <dbReference type="ARBA" id="ARBA00022786"/>
    </source>
</evidence>
<sequence>MAQKLTVEMSKTLRHIFQELNLIHLYEPFEVERIEVDNFLCLSDEEMERLGVSALGDRIRLRESVRFELGDKKTDKKRTEPKESTTTSSALFLERNRSILFGNSKGKRRARRSLQDTAPDPKKSRSTTAGPKSWTANFFCLADKEAKTVPSAAQREMLYKAGLGAKKIKLLTSDGEAEVLSKLTSDTQTEEGVHTIGFPQLSTCGGFELLKCNQNCRELSIIDCEWSVPHLRSYLGNQTKIYIRPVQNNLSTEPIFKQQQCQSEEYCNICQKKVSIRDLRSHIKRCGKENNSISLKSDTSDSDELPDLARVRPNDNPDNIVKIDVDVTKKEKDHICSSIVSAHFSSGQQKEESVESGIHQTVESDIQADVWVKEIETTLNAATCTCSFATSDIDNTQDSPGAIVITHDQESFIDDNVKDSGINSVISKAINYCFTHDINDPTEILRYMQSVIVTGRKLEAIDDAVLFLHSEGDTNFILVDRKNVLETGFDEIRNIPNEDLRKTLEVQFYSETAVDIGGPRKEFFRLILNEIKEKYFDKGLREHLESDYVLVGKVMALSILQNGQMPRFLSEDILNELFKTESSHFLSSRPDSACIGNLRSGLDVLGLIKVGTILPMFVHLLRPSNAVLTLKAVTQLLTPMFSEEGSNDRKYENSAYSAFLRYLRTAASGRRGEVTLQHVLQFATGAAEEPVLGFVQQPSIEFVKVREDLSFIPTANTCINRLKLPRPCLGTSLPQDEDLFSLYDYAFLNTFYGLV</sequence>
<feature type="active site" description="Glycyl thioester intermediate" evidence="5">
    <location>
        <position position="718"/>
    </location>
</feature>
<dbReference type="SUPFAM" id="SSF56204">
    <property type="entry name" value="Hect, E3 ligase catalytic domain"/>
    <property type="match status" value="2"/>
</dbReference>
<dbReference type="Proteomes" id="UP000694844">
    <property type="component" value="Chromosome 4"/>
</dbReference>
<keyword evidence="8" id="KW-1185">Reference proteome</keyword>
<dbReference type="KEGG" id="cvn:111129881"/>
<accession>A0A8B8DW26</accession>